<proteinExistence type="predicted"/>
<sequence length="438" mass="48648">MTIQRTLATKKTNNYLNPILRTMRLSFFAIILILSFVFRQSGYAALPESKPTISDSSVIISFGSSEIKKDIPKAKQNAVNDALNRSFEKIITKMLTPAEISDNLEFISSTLLAGNPDRYISTYKIIGEAKASSNYTVAVETSFNTELLEQFLKEKSLIISDIQLPEVMLFISEKRPEDSSPRFWWGSSALPYNSITEKKIASVLKENNYKLAGDLQKRPDPEQLGIFFTSVYDTEASIALARKLQADIVVTGTALAEEDSNVMGDEKSYTGRVELDIYSVSSGMKLAVLSKDAVARSMNNKEGLDSSLEMAGETSGQALASIIKNSWQQQGSDFKTIKAKIEGSDYLSSFIMLRKTLNSMSNIKDVQTRELSSEQAIVDILFKGNGKTLANTLMLKRFDTFGLELSEVTEESLTIRFIPKSDETPIEKSDMEGAYISE</sequence>
<dbReference type="RefSeq" id="WP_080804160.1">
    <property type="nucleotide sequence ID" value="NZ_LT828545.1"/>
</dbReference>
<evidence type="ECO:0008006" key="3">
    <source>
        <dbReference type="Google" id="ProtNLM"/>
    </source>
</evidence>
<dbReference type="Proteomes" id="UP000191931">
    <property type="component" value="Unassembled WGS sequence"/>
</dbReference>
<dbReference type="AlphaFoldDB" id="A0A1W1H5D6"/>
<evidence type="ECO:0000313" key="2">
    <source>
        <dbReference type="Proteomes" id="UP000191931"/>
    </source>
</evidence>
<protein>
    <recommendedName>
        <fullName evidence="3">Flagellar assembly protein T N-terminal domain-containing protein</fullName>
    </recommendedName>
</protein>
<gene>
    <name evidence="1" type="ORF">MTBBW1_1070009</name>
</gene>
<evidence type="ECO:0000313" key="1">
    <source>
        <dbReference type="EMBL" id="SLM27693.1"/>
    </source>
</evidence>
<dbReference type="OrthoDB" id="5411902at2"/>
<dbReference type="STRING" id="1246637.MTBBW1_1070009"/>
<reference evidence="1 2" key="1">
    <citation type="submission" date="2017-03" db="EMBL/GenBank/DDBJ databases">
        <authorList>
            <person name="Afonso C.L."/>
            <person name="Miller P.J."/>
            <person name="Scott M.A."/>
            <person name="Spackman E."/>
            <person name="Goraichik I."/>
            <person name="Dimitrov K.M."/>
            <person name="Suarez D.L."/>
            <person name="Swayne D.E."/>
        </authorList>
    </citation>
    <scope>NUCLEOTIDE SEQUENCE [LARGE SCALE GENOMIC DNA]</scope>
    <source>
        <strain evidence="1">PRJEB14757</strain>
    </source>
</reference>
<accession>A0A1W1H5D6</accession>
<keyword evidence="2" id="KW-1185">Reference proteome</keyword>
<dbReference type="EMBL" id="FWEV01000010">
    <property type="protein sequence ID" value="SLM27693.1"/>
    <property type="molecule type" value="Genomic_DNA"/>
</dbReference>
<name>A0A1W1H5D6_9BACT</name>
<organism evidence="1 2">
    <name type="scientific">Desulfamplus magnetovallimortis</name>
    <dbReference type="NCBI Taxonomy" id="1246637"/>
    <lineage>
        <taxon>Bacteria</taxon>
        <taxon>Pseudomonadati</taxon>
        <taxon>Thermodesulfobacteriota</taxon>
        <taxon>Desulfobacteria</taxon>
        <taxon>Desulfobacterales</taxon>
        <taxon>Desulfobacteraceae</taxon>
        <taxon>Desulfamplus</taxon>
    </lineage>
</organism>